<evidence type="ECO:0000313" key="13">
    <source>
        <dbReference type="Proteomes" id="UP000005408"/>
    </source>
</evidence>
<dbReference type="FunFam" id="1.10.287.630:FF:000001">
    <property type="entry name" value="Cyclic nucleotide-gated channel alpha 3"/>
    <property type="match status" value="1"/>
</dbReference>
<organism evidence="12 13">
    <name type="scientific">Magallana gigas</name>
    <name type="common">Pacific oyster</name>
    <name type="synonym">Crassostrea gigas</name>
    <dbReference type="NCBI Taxonomy" id="29159"/>
    <lineage>
        <taxon>Eukaryota</taxon>
        <taxon>Metazoa</taxon>
        <taxon>Spiralia</taxon>
        <taxon>Lophotrochozoa</taxon>
        <taxon>Mollusca</taxon>
        <taxon>Bivalvia</taxon>
        <taxon>Autobranchia</taxon>
        <taxon>Pteriomorphia</taxon>
        <taxon>Ostreida</taxon>
        <taxon>Ostreoidea</taxon>
        <taxon>Ostreidae</taxon>
        <taxon>Magallana</taxon>
    </lineage>
</organism>
<feature type="compositionally biased region" description="Acidic residues" evidence="9">
    <location>
        <begin position="825"/>
        <end position="840"/>
    </location>
</feature>
<name>A0A8W8HYS0_MAGGI</name>
<keyword evidence="4 10" id="KW-1133">Transmembrane helix</keyword>
<dbReference type="AlphaFoldDB" id="A0A8W8HYS0"/>
<dbReference type="InterPro" id="IPR000595">
    <property type="entry name" value="cNMP-bd_dom"/>
</dbReference>
<dbReference type="Gene3D" id="1.10.287.630">
    <property type="entry name" value="Helix hairpin bin"/>
    <property type="match status" value="1"/>
</dbReference>
<accession>A0A8W8HYS0</accession>
<evidence type="ECO:0000313" key="12">
    <source>
        <dbReference type="EnsemblMetazoa" id="G11603.3:cds"/>
    </source>
</evidence>
<feature type="compositionally biased region" description="Polar residues" evidence="9">
    <location>
        <begin position="781"/>
        <end position="805"/>
    </location>
</feature>
<feature type="transmembrane region" description="Helical" evidence="10">
    <location>
        <begin position="141"/>
        <end position="162"/>
    </location>
</feature>
<dbReference type="EnsemblMetazoa" id="G11603.3">
    <property type="protein sequence ID" value="G11603.3:cds"/>
    <property type="gene ID" value="G11603"/>
</dbReference>
<keyword evidence="2" id="KW-0813">Transport</keyword>
<evidence type="ECO:0000256" key="10">
    <source>
        <dbReference type="SAM" id="Phobius"/>
    </source>
</evidence>
<dbReference type="SUPFAM" id="SSF81324">
    <property type="entry name" value="Voltage-gated potassium channels"/>
    <property type="match status" value="1"/>
</dbReference>
<feature type="transmembrane region" description="Helical" evidence="10">
    <location>
        <begin position="335"/>
        <end position="357"/>
    </location>
</feature>
<dbReference type="Pfam" id="PF00027">
    <property type="entry name" value="cNMP_binding"/>
    <property type="match status" value="1"/>
</dbReference>
<dbReference type="InterPro" id="IPR005821">
    <property type="entry name" value="Ion_trans_dom"/>
</dbReference>
<feature type="region of interest" description="Disordered" evidence="9">
    <location>
        <begin position="704"/>
        <end position="731"/>
    </location>
</feature>
<evidence type="ECO:0000256" key="8">
    <source>
        <dbReference type="ARBA" id="ARBA00023303"/>
    </source>
</evidence>
<feature type="transmembrane region" description="Helical" evidence="10">
    <location>
        <begin position="110"/>
        <end position="134"/>
    </location>
</feature>
<evidence type="ECO:0000256" key="7">
    <source>
        <dbReference type="ARBA" id="ARBA00023286"/>
    </source>
</evidence>
<dbReference type="Gene3D" id="2.60.120.10">
    <property type="entry name" value="Jelly Rolls"/>
    <property type="match status" value="1"/>
</dbReference>
<dbReference type="PANTHER" id="PTHR45638">
    <property type="entry name" value="CYCLIC NUCLEOTIDE-GATED CATION CHANNEL SUBUNIT A"/>
    <property type="match status" value="1"/>
</dbReference>
<evidence type="ECO:0000256" key="5">
    <source>
        <dbReference type="ARBA" id="ARBA00023065"/>
    </source>
</evidence>
<dbReference type="GO" id="GO:0005221">
    <property type="term" value="F:intracellularly cyclic nucleotide-activated monoatomic cation channel activity"/>
    <property type="evidence" value="ECO:0007669"/>
    <property type="project" value="InterPro"/>
</dbReference>
<feature type="region of interest" description="Disordered" evidence="9">
    <location>
        <begin position="757"/>
        <end position="840"/>
    </location>
</feature>
<dbReference type="GO" id="GO:0005249">
    <property type="term" value="F:voltage-gated potassium channel activity"/>
    <property type="evidence" value="ECO:0007669"/>
    <property type="project" value="InterPro"/>
</dbReference>
<dbReference type="CDD" id="cd00038">
    <property type="entry name" value="CAP_ED"/>
    <property type="match status" value="1"/>
</dbReference>
<feature type="transmembrane region" description="Helical" evidence="10">
    <location>
        <begin position="203"/>
        <end position="229"/>
    </location>
</feature>
<dbReference type="GO" id="GO:0016020">
    <property type="term" value="C:membrane"/>
    <property type="evidence" value="ECO:0007669"/>
    <property type="project" value="UniProtKB-SubCell"/>
</dbReference>
<dbReference type="InterPro" id="IPR018490">
    <property type="entry name" value="cNMP-bd_dom_sf"/>
</dbReference>
<dbReference type="PRINTS" id="PR01463">
    <property type="entry name" value="EAGCHANLFMLY"/>
</dbReference>
<dbReference type="GO" id="GO:0044877">
    <property type="term" value="F:protein-containing complex binding"/>
    <property type="evidence" value="ECO:0007669"/>
    <property type="project" value="TreeGrafter"/>
</dbReference>
<evidence type="ECO:0000256" key="3">
    <source>
        <dbReference type="ARBA" id="ARBA00022692"/>
    </source>
</evidence>
<reference evidence="12" key="1">
    <citation type="submission" date="2022-08" db="UniProtKB">
        <authorList>
            <consortium name="EnsemblMetazoa"/>
        </authorList>
    </citation>
    <scope>IDENTIFICATION</scope>
    <source>
        <strain evidence="12">05x7-T-G4-1.051#20</strain>
    </source>
</reference>
<dbReference type="Pfam" id="PF00520">
    <property type="entry name" value="Ion_trans"/>
    <property type="match status" value="1"/>
</dbReference>
<keyword evidence="7" id="KW-1071">Ligand-gated ion channel</keyword>
<evidence type="ECO:0000259" key="11">
    <source>
        <dbReference type="PROSITE" id="PS50042"/>
    </source>
</evidence>
<comment type="subcellular location">
    <subcellularLocation>
        <location evidence="1">Membrane</location>
        <topology evidence="1">Multi-pass membrane protein</topology>
    </subcellularLocation>
</comment>
<dbReference type="PROSITE" id="PS00888">
    <property type="entry name" value="CNMP_BINDING_1"/>
    <property type="match status" value="1"/>
</dbReference>
<feature type="transmembrane region" description="Helical" evidence="10">
    <location>
        <begin position="265"/>
        <end position="283"/>
    </location>
</feature>
<dbReference type="InterPro" id="IPR050866">
    <property type="entry name" value="CNG_cation_channel"/>
</dbReference>
<keyword evidence="3 10" id="KW-0812">Transmembrane</keyword>
<keyword evidence="5" id="KW-0406">Ion transport</keyword>
<evidence type="ECO:0000256" key="2">
    <source>
        <dbReference type="ARBA" id="ARBA00022448"/>
    </source>
</evidence>
<dbReference type="InterPro" id="IPR018488">
    <property type="entry name" value="cNMP-bd_CS"/>
</dbReference>
<feature type="compositionally biased region" description="Polar residues" evidence="9">
    <location>
        <begin position="704"/>
        <end position="727"/>
    </location>
</feature>
<evidence type="ECO:0000256" key="9">
    <source>
        <dbReference type="SAM" id="MobiDB-lite"/>
    </source>
</evidence>
<keyword evidence="6 10" id="KW-0472">Membrane</keyword>
<feature type="domain" description="Cyclic nucleotide-binding" evidence="11">
    <location>
        <begin position="439"/>
        <end position="564"/>
    </location>
</feature>
<dbReference type="InterPro" id="IPR003938">
    <property type="entry name" value="K_chnl_volt-dep_EAG/ELK/ERG"/>
</dbReference>
<protein>
    <recommendedName>
        <fullName evidence="11">Cyclic nucleotide-binding domain-containing protein</fullName>
    </recommendedName>
</protein>
<dbReference type="Proteomes" id="UP000005408">
    <property type="component" value="Unassembled WGS sequence"/>
</dbReference>
<keyword evidence="13" id="KW-1185">Reference proteome</keyword>
<evidence type="ECO:0000256" key="1">
    <source>
        <dbReference type="ARBA" id="ARBA00004141"/>
    </source>
</evidence>
<evidence type="ECO:0000256" key="4">
    <source>
        <dbReference type="ARBA" id="ARBA00022989"/>
    </source>
</evidence>
<dbReference type="PROSITE" id="PS50042">
    <property type="entry name" value="CNMP_BINDING_3"/>
    <property type="match status" value="1"/>
</dbReference>
<proteinExistence type="predicted"/>
<dbReference type="PROSITE" id="PS00889">
    <property type="entry name" value="CNMP_BINDING_2"/>
    <property type="match status" value="1"/>
</dbReference>
<evidence type="ECO:0000256" key="6">
    <source>
        <dbReference type="ARBA" id="ARBA00023136"/>
    </source>
</evidence>
<dbReference type="Gene3D" id="1.10.287.70">
    <property type="match status" value="1"/>
</dbReference>
<keyword evidence="8" id="KW-0407">Ion channel</keyword>
<sequence length="875" mass="101047">MLKLINIFYENKDAQNTRRGLYDFIRGCKEKEDDDGNEETNEQLRADFPILSEHGIMPVTDVNENFSSPINGDNEQDGFNGEPIQQPSTPINTDRYWPWNTWLDPDGNPAYYWMGVVTLAALYNLSIIIVRLTFSDMAANWSFLFILFDALSDIIYLIDIFVQFRMAYYDDGCLETDPKKLAINYRRQNRFFADVISTIPLQYVVNFCIGLLRCLFIRIEFFYFSSIYITMLRLPRLVKTFIIVRFFEVTDSRTSTPNRIRAIKLSLYLWLVIHWIGCVYYMLSEYEGRGSNEWVYPSGEEFDPFSRKYIRCLYWSMLILTTIGERPSPCTDLEYVFTGMTFVIGVFVFAAVVGNVGDVISNMNASRQDFQARMDQIKFYMHHRNVPESLQNRIKRWAEYSWTRTQAIDEPHLLQLLPERLRTEIAIQVHLETLKKVKLFEECEEGLLRELVLKLKPQTFSPNDYICRIGEVGREMFIINHGQVEILVPSSENGAKIVVSRLVRGNYFGEISLLKLDDGHNRRTADVRSVGYSELLCLSRRDLFSALAEYPEAKRILEKSAEERIIVNKALSKFKEKLQQEPMRSERKDKPRKIRDLYEVVSTPEFKTLVTRQASEMEDLRKVGDKISKLQAEKDRDRIIKSLKRKVRESERDLHEAYTRIGYLESILELRQPAKTPCPCEGEFCVSPLHQNSNSQFTRMNTSSLEILPTRDNNNSADRSRPFSSHFPTGIRTLPVNYKVPRTRELPSLSLFTLKPQRSASESSQQNGAISAENSKDLSESAKTSNGYSSDTETTDTNTYQNSRRQIPDISRMESYSSDLSENIPSDDDIDNTSDEVTDDDVLLSPAHGREFFTDVAPNPAFAKSNGLTVLNQVP</sequence>
<dbReference type="InterPro" id="IPR014710">
    <property type="entry name" value="RmlC-like_jellyroll"/>
</dbReference>
<feature type="compositionally biased region" description="Polar residues" evidence="9">
    <location>
        <begin position="814"/>
        <end position="824"/>
    </location>
</feature>
<dbReference type="SUPFAM" id="SSF51206">
    <property type="entry name" value="cAMP-binding domain-like"/>
    <property type="match status" value="1"/>
</dbReference>
<dbReference type="PANTHER" id="PTHR45638:SF13">
    <property type="entry name" value="CYCLIC NUCLEOTIDE-BINDING DOMAIN-CONTAINING PROTEIN"/>
    <property type="match status" value="1"/>
</dbReference>
<dbReference type="SMART" id="SM00100">
    <property type="entry name" value="cNMP"/>
    <property type="match status" value="1"/>
</dbReference>
<feature type="compositionally biased region" description="Polar residues" evidence="9">
    <location>
        <begin position="757"/>
        <end position="773"/>
    </location>
</feature>